<protein>
    <submittedName>
        <fullName evidence="2">Uncharacterized protein</fullName>
    </submittedName>
</protein>
<feature type="non-terminal residue" evidence="2">
    <location>
        <position position="1"/>
    </location>
</feature>
<sequence>VEKTVRKHYASSWFFSVFIVMSATACGDAGTAPASIAGRYN</sequence>
<keyword evidence="1" id="KW-0472">Membrane</keyword>
<dbReference type="EMBL" id="UINC01063581">
    <property type="protein sequence ID" value="SVB91355.1"/>
    <property type="molecule type" value="Genomic_DNA"/>
</dbReference>
<feature type="non-terminal residue" evidence="2">
    <location>
        <position position="41"/>
    </location>
</feature>
<name>A0A382HW76_9ZZZZ</name>
<accession>A0A382HW76</accession>
<keyword evidence="1" id="KW-1133">Transmembrane helix</keyword>
<keyword evidence="1" id="KW-0812">Transmembrane</keyword>
<dbReference type="AlphaFoldDB" id="A0A382HW76"/>
<reference evidence="2" key="1">
    <citation type="submission" date="2018-05" db="EMBL/GenBank/DDBJ databases">
        <authorList>
            <person name="Lanie J.A."/>
            <person name="Ng W.-L."/>
            <person name="Kazmierczak K.M."/>
            <person name="Andrzejewski T.M."/>
            <person name="Davidsen T.M."/>
            <person name="Wayne K.J."/>
            <person name="Tettelin H."/>
            <person name="Glass J.I."/>
            <person name="Rusch D."/>
            <person name="Podicherti R."/>
            <person name="Tsui H.-C.T."/>
            <person name="Winkler M.E."/>
        </authorList>
    </citation>
    <scope>NUCLEOTIDE SEQUENCE</scope>
</reference>
<proteinExistence type="predicted"/>
<gene>
    <name evidence="2" type="ORF">METZ01_LOCUS244209</name>
</gene>
<organism evidence="2">
    <name type="scientific">marine metagenome</name>
    <dbReference type="NCBI Taxonomy" id="408172"/>
    <lineage>
        <taxon>unclassified sequences</taxon>
        <taxon>metagenomes</taxon>
        <taxon>ecological metagenomes</taxon>
    </lineage>
</organism>
<evidence type="ECO:0000256" key="1">
    <source>
        <dbReference type="SAM" id="Phobius"/>
    </source>
</evidence>
<feature type="transmembrane region" description="Helical" evidence="1">
    <location>
        <begin position="12"/>
        <end position="36"/>
    </location>
</feature>
<evidence type="ECO:0000313" key="2">
    <source>
        <dbReference type="EMBL" id="SVB91355.1"/>
    </source>
</evidence>